<dbReference type="AlphaFoldDB" id="A0A7R7ID82"/>
<dbReference type="InterPro" id="IPR036938">
    <property type="entry name" value="PAP2/HPO_sf"/>
</dbReference>
<evidence type="ECO:0000313" key="10">
    <source>
        <dbReference type="Proteomes" id="UP000595897"/>
    </source>
</evidence>
<feature type="transmembrane region" description="Helical" evidence="7">
    <location>
        <begin position="27"/>
        <end position="52"/>
    </location>
</feature>
<dbReference type="GO" id="GO:0016787">
    <property type="term" value="F:hydrolase activity"/>
    <property type="evidence" value="ECO:0007669"/>
    <property type="project" value="UniProtKB-KW"/>
</dbReference>
<keyword evidence="3 7" id="KW-0812">Transmembrane</keyword>
<dbReference type="SUPFAM" id="SSF48317">
    <property type="entry name" value="Acid phosphatase/Vanadium-dependent haloperoxidase"/>
    <property type="match status" value="1"/>
</dbReference>
<organism evidence="9 10">
    <name type="scientific">Anaeromicropila herbilytica</name>
    <dbReference type="NCBI Taxonomy" id="2785025"/>
    <lineage>
        <taxon>Bacteria</taxon>
        <taxon>Bacillati</taxon>
        <taxon>Bacillota</taxon>
        <taxon>Clostridia</taxon>
        <taxon>Lachnospirales</taxon>
        <taxon>Lachnospiraceae</taxon>
        <taxon>Anaeromicropila</taxon>
    </lineage>
</organism>
<feature type="domain" description="Phosphatidic acid phosphatase type 2/haloperoxidase" evidence="8">
    <location>
        <begin position="58"/>
        <end position="169"/>
    </location>
</feature>
<keyword evidence="6 7" id="KW-0472">Membrane</keyword>
<dbReference type="PANTHER" id="PTHR14969:SF62">
    <property type="entry name" value="DECAPRENYLPHOSPHORYL-5-PHOSPHORIBOSE PHOSPHATASE RV3807C-RELATED"/>
    <property type="match status" value="1"/>
</dbReference>
<keyword evidence="2" id="KW-1003">Cell membrane</keyword>
<accession>A0A7R7ID82</accession>
<protein>
    <submittedName>
        <fullName evidence="9">Phosphatase PAP2 family protein</fullName>
    </submittedName>
</protein>
<evidence type="ECO:0000256" key="2">
    <source>
        <dbReference type="ARBA" id="ARBA00022475"/>
    </source>
</evidence>
<sequence length="179" mass="20524">MLAKIEKIDRFILLFTQNKIRLRKLNYLMKFITMLGDYGGVWLLISGGLLLSRKTRKVAILSFISLILCYLVNNIIIKNVVHRKRPFNQYEDIEELVKKPKDYSFPSGHTCGSFAAAGIYIRFLHGKIARFSILLASIIGYSRIYVGVHYPSDVVIGGMIGILGSQSIYYMYRFLSKKD</sequence>
<reference evidence="9 10" key="1">
    <citation type="submission" date="2020-11" db="EMBL/GenBank/DDBJ databases">
        <title>Draft genome sequencing of a Lachnospiraceae strain isolated from anoxic soil subjected to BSD treatment.</title>
        <authorList>
            <person name="Uek A."/>
            <person name="Tonouchi A."/>
        </authorList>
    </citation>
    <scope>NUCLEOTIDE SEQUENCE [LARGE SCALE GENOMIC DNA]</scope>
    <source>
        <strain evidence="9 10">TB5</strain>
    </source>
</reference>
<feature type="transmembrane region" description="Helical" evidence="7">
    <location>
        <begin position="128"/>
        <end position="148"/>
    </location>
</feature>
<feature type="transmembrane region" description="Helical" evidence="7">
    <location>
        <begin position="154"/>
        <end position="172"/>
    </location>
</feature>
<evidence type="ECO:0000259" key="8">
    <source>
        <dbReference type="SMART" id="SM00014"/>
    </source>
</evidence>
<evidence type="ECO:0000256" key="7">
    <source>
        <dbReference type="SAM" id="Phobius"/>
    </source>
</evidence>
<dbReference type="Proteomes" id="UP000595897">
    <property type="component" value="Chromosome"/>
</dbReference>
<dbReference type="CDD" id="cd01610">
    <property type="entry name" value="PAP2_like"/>
    <property type="match status" value="1"/>
</dbReference>
<feature type="transmembrane region" description="Helical" evidence="7">
    <location>
        <begin position="58"/>
        <end position="77"/>
    </location>
</feature>
<dbReference type="Pfam" id="PF01569">
    <property type="entry name" value="PAP2"/>
    <property type="match status" value="1"/>
</dbReference>
<comment type="subcellular location">
    <subcellularLocation>
        <location evidence="1">Cell membrane</location>
        <topology evidence="1">Multi-pass membrane protein</topology>
    </subcellularLocation>
</comment>
<dbReference type="Gene3D" id="1.20.144.10">
    <property type="entry name" value="Phosphatidic acid phosphatase type 2/haloperoxidase"/>
    <property type="match status" value="1"/>
</dbReference>
<evidence type="ECO:0000256" key="4">
    <source>
        <dbReference type="ARBA" id="ARBA00022801"/>
    </source>
</evidence>
<evidence type="ECO:0000256" key="1">
    <source>
        <dbReference type="ARBA" id="ARBA00004651"/>
    </source>
</evidence>
<evidence type="ECO:0000256" key="6">
    <source>
        <dbReference type="ARBA" id="ARBA00023136"/>
    </source>
</evidence>
<dbReference type="PANTHER" id="PTHR14969">
    <property type="entry name" value="SPHINGOSINE-1-PHOSPHATE PHOSPHOHYDROLASE"/>
    <property type="match status" value="1"/>
</dbReference>
<name>A0A7R7ID82_9FIRM</name>
<evidence type="ECO:0000256" key="3">
    <source>
        <dbReference type="ARBA" id="ARBA00022692"/>
    </source>
</evidence>
<gene>
    <name evidence="9" type="ORF">bsdtb5_25920</name>
</gene>
<dbReference type="EMBL" id="AP024169">
    <property type="protein sequence ID" value="BCN31297.1"/>
    <property type="molecule type" value="Genomic_DNA"/>
</dbReference>
<proteinExistence type="predicted"/>
<dbReference type="InterPro" id="IPR000326">
    <property type="entry name" value="PAP2/HPO"/>
</dbReference>
<dbReference type="SMART" id="SM00014">
    <property type="entry name" value="acidPPc"/>
    <property type="match status" value="1"/>
</dbReference>
<evidence type="ECO:0000256" key="5">
    <source>
        <dbReference type="ARBA" id="ARBA00022989"/>
    </source>
</evidence>
<keyword evidence="4" id="KW-0378">Hydrolase</keyword>
<dbReference type="GO" id="GO:0005886">
    <property type="term" value="C:plasma membrane"/>
    <property type="evidence" value="ECO:0007669"/>
    <property type="project" value="UniProtKB-SubCell"/>
</dbReference>
<keyword evidence="10" id="KW-1185">Reference proteome</keyword>
<evidence type="ECO:0000313" key="9">
    <source>
        <dbReference type="EMBL" id="BCN31297.1"/>
    </source>
</evidence>
<dbReference type="RefSeq" id="WP_271712427.1">
    <property type="nucleotide sequence ID" value="NZ_AP024169.1"/>
</dbReference>
<dbReference type="KEGG" id="ahb:bsdtb5_25920"/>
<keyword evidence="5 7" id="KW-1133">Transmembrane helix</keyword>